<dbReference type="GO" id="GO:0016567">
    <property type="term" value="P:protein ubiquitination"/>
    <property type="evidence" value="ECO:0007669"/>
    <property type="project" value="TreeGrafter"/>
</dbReference>
<dbReference type="PANTHER" id="PTHR22996:SF0">
    <property type="entry name" value="RE60872P-RELATED"/>
    <property type="match status" value="1"/>
</dbReference>
<dbReference type="InterPro" id="IPR013083">
    <property type="entry name" value="Znf_RING/FYVE/PHD"/>
</dbReference>
<dbReference type="GO" id="GO:0008270">
    <property type="term" value="F:zinc ion binding"/>
    <property type="evidence" value="ECO:0007669"/>
    <property type="project" value="UniProtKB-KW"/>
</dbReference>
<feature type="transmembrane region" description="Helical" evidence="4">
    <location>
        <begin position="225"/>
        <end position="245"/>
    </location>
</feature>
<dbReference type="SMART" id="SM00184">
    <property type="entry name" value="RING"/>
    <property type="match status" value="1"/>
</dbReference>
<feature type="transmembrane region" description="Helical" evidence="4">
    <location>
        <begin position="44"/>
        <end position="64"/>
    </location>
</feature>
<dbReference type="Pfam" id="PF13920">
    <property type="entry name" value="zf-C3HC4_3"/>
    <property type="match status" value="1"/>
</dbReference>
<keyword evidence="7" id="KW-1185">Reference proteome</keyword>
<evidence type="ECO:0000256" key="1">
    <source>
        <dbReference type="ARBA" id="ARBA00022771"/>
    </source>
</evidence>
<feature type="transmembrane region" description="Helical" evidence="4">
    <location>
        <begin position="96"/>
        <end position="116"/>
    </location>
</feature>
<dbReference type="AlphaFoldDB" id="A0A9D3YA87"/>
<dbReference type="InterPro" id="IPR045194">
    <property type="entry name" value="MGRN1/RNF157-like"/>
</dbReference>
<dbReference type="InterPro" id="IPR001841">
    <property type="entry name" value="Znf_RING"/>
</dbReference>
<keyword evidence="1 3" id="KW-0479">Metal-binding</keyword>
<reference evidence="6" key="2">
    <citation type="submission" date="2020-11" db="EMBL/GenBank/DDBJ databases">
        <authorList>
            <person name="McCartney M.A."/>
            <person name="Auch B."/>
            <person name="Kono T."/>
            <person name="Mallez S."/>
            <person name="Becker A."/>
            <person name="Gohl D.M."/>
            <person name="Silverstein K.A.T."/>
            <person name="Koren S."/>
            <person name="Bechman K.B."/>
            <person name="Herman A."/>
            <person name="Abrahante J.E."/>
            <person name="Garbe J."/>
        </authorList>
    </citation>
    <scope>NUCLEOTIDE SEQUENCE</scope>
    <source>
        <strain evidence="6">Duluth1</strain>
        <tissue evidence="6">Whole animal</tissue>
    </source>
</reference>
<evidence type="ECO:0000313" key="6">
    <source>
        <dbReference type="EMBL" id="KAH3696678.1"/>
    </source>
</evidence>
<feature type="transmembrane region" description="Helical" evidence="4">
    <location>
        <begin position="195"/>
        <end position="219"/>
    </location>
</feature>
<dbReference type="GO" id="GO:0005737">
    <property type="term" value="C:cytoplasm"/>
    <property type="evidence" value="ECO:0007669"/>
    <property type="project" value="TreeGrafter"/>
</dbReference>
<evidence type="ECO:0000259" key="5">
    <source>
        <dbReference type="PROSITE" id="PS50089"/>
    </source>
</evidence>
<gene>
    <name evidence="6" type="ORF">DPMN_084154</name>
</gene>
<keyword evidence="4" id="KW-0812">Transmembrane</keyword>
<dbReference type="OrthoDB" id="6133193at2759"/>
<keyword evidence="2" id="KW-0862">Zinc</keyword>
<dbReference type="PROSITE" id="PS50089">
    <property type="entry name" value="ZF_RING_2"/>
    <property type="match status" value="1"/>
</dbReference>
<keyword evidence="4" id="KW-0472">Membrane</keyword>
<evidence type="ECO:0000256" key="4">
    <source>
        <dbReference type="SAM" id="Phobius"/>
    </source>
</evidence>
<reference evidence="6" key="1">
    <citation type="journal article" date="2019" name="bioRxiv">
        <title>The Genome of the Zebra Mussel, Dreissena polymorpha: A Resource for Invasive Species Research.</title>
        <authorList>
            <person name="McCartney M.A."/>
            <person name="Auch B."/>
            <person name="Kono T."/>
            <person name="Mallez S."/>
            <person name="Zhang Y."/>
            <person name="Obille A."/>
            <person name="Becker A."/>
            <person name="Abrahante J.E."/>
            <person name="Garbe J."/>
            <person name="Badalamenti J.P."/>
            <person name="Herman A."/>
            <person name="Mangelson H."/>
            <person name="Liachko I."/>
            <person name="Sullivan S."/>
            <person name="Sone E.D."/>
            <person name="Koren S."/>
            <person name="Silverstein K.A.T."/>
            <person name="Beckman K.B."/>
            <person name="Gohl D.M."/>
        </authorList>
    </citation>
    <scope>NUCLEOTIDE SEQUENCE</scope>
    <source>
        <strain evidence="6">Duluth1</strain>
        <tissue evidence="6">Whole animal</tissue>
    </source>
</reference>
<feature type="transmembrane region" description="Helical" evidence="4">
    <location>
        <begin position="156"/>
        <end position="174"/>
    </location>
</feature>
<protein>
    <recommendedName>
        <fullName evidence="5">RING-type domain-containing protein</fullName>
    </recommendedName>
</protein>
<dbReference type="Gene3D" id="3.30.40.10">
    <property type="entry name" value="Zinc/RING finger domain, C3HC4 (zinc finger)"/>
    <property type="match status" value="1"/>
</dbReference>
<proteinExistence type="predicted"/>
<feature type="domain" description="RING-type" evidence="5">
    <location>
        <begin position="323"/>
        <end position="362"/>
    </location>
</feature>
<dbReference type="GO" id="GO:0061630">
    <property type="term" value="F:ubiquitin protein ligase activity"/>
    <property type="evidence" value="ECO:0007669"/>
    <property type="project" value="UniProtKB-EC"/>
</dbReference>
<name>A0A9D3YA87_DREPO</name>
<dbReference type="Proteomes" id="UP000828390">
    <property type="component" value="Unassembled WGS sequence"/>
</dbReference>
<accession>A0A9D3YA87</accession>
<comment type="caution">
    <text evidence="6">The sequence shown here is derived from an EMBL/GenBank/DDBJ whole genome shotgun (WGS) entry which is preliminary data.</text>
</comment>
<dbReference type="PANTHER" id="PTHR22996">
    <property type="entry name" value="MAHOGUNIN"/>
    <property type="match status" value="1"/>
</dbReference>
<evidence type="ECO:0000256" key="2">
    <source>
        <dbReference type="ARBA" id="ARBA00022833"/>
    </source>
</evidence>
<feature type="transmembrane region" description="Helical" evidence="4">
    <location>
        <begin position="71"/>
        <end position="90"/>
    </location>
</feature>
<organism evidence="6 7">
    <name type="scientific">Dreissena polymorpha</name>
    <name type="common">Zebra mussel</name>
    <name type="synonym">Mytilus polymorpha</name>
    <dbReference type="NCBI Taxonomy" id="45954"/>
    <lineage>
        <taxon>Eukaryota</taxon>
        <taxon>Metazoa</taxon>
        <taxon>Spiralia</taxon>
        <taxon>Lophotrochozoa</taxon>
        <taxon>Mollusca</taxon>
        <taxon>Bivalvia</taxon>
        <taxon>Autobranchia</taxon>
        <taxon>Heteroconchia</taxon>
        <taxon>Euheterodonta</taxon>
        <taxon>Imparidentia</taxon>
        <taxon>Neoheterodontei</taxon>
        <taxon>Myida</taxon>
        <taxon>Dreissenoidea</taxon>
        <taxon>Dreissenidae</taxon>
        <taxon>Dreissena</taxon>
    </lineage>
</organism>
<dbReference type="EMBL" id="JAIWYP010000016">
    <property type="protein sequence ID" value="KAH3696678.1"/>
    <property type="molecule type" value="Genomic_DNA"/>
</dbReference>
<evidence type="ECO:0000256" key="3">
    <source>
        <dbReference type="PROSITE-ProRule" id="PRU00175"/>
    </source>
</evidence>
<keyword evidence="1 3" id="KW-0863">Zinc-finger</keyword>
<keyword evidence="4" id="KW-1133">Transmembrane helix</keyword>
<dbReference type="SUPFAM" id="SSF57850">
    <property type="entry name" value="RING/U-box"/>
    <property type="match status" value="1"/>
</dbReference>
<sequence>MGTVEVQNEAGDNSMLVKGLCFCGAGLSSIIERTLSAIDNITHAIWVMLSGATYIVTGIVDFTIRAPVKIIVWLLFAIQTILETIIYVFLDLFLYGFSEILICTISSITNAINVIIRTPFYVLNCTVSCLFSIVINYARAIDFIVFKIVFPVGDVIYWYAAFVLTVVGIFHVTMECTKLTKSEIKTLWHQHGYKFLIMAPLLYAALDIWRIVLSLILIYALHPAVYMFIFLCVSLGIVALAQLLHESVRQPVRNRYEQAMRSINGLLYLTRARSRLTRLWLQRNCNALELFWRRNFQERAQQNDTPQVRLQTNLIDAEIANECVICFERKSFITILPCMHSNICQTCVSQLLQNDYRCPLCRGTIMFIRS</sequence>
<evidence type="ECO:0000313" key="7">
    <source>
        <dbReference type="Proteomes" id="UP000828390"/>
    </source>
</evidence>